<evidence type="ECO:0000256" key="7">
    <source>
        <dbReference type="SAM" id="MobiDB-lite"/>
    </source>
</evidence>
<comment type="caution">
    <text evidence="8">The sequence shown here is derived from an EMBL/GenBank/DDBJ whole genome shotgun (WGS) entry which is preliminary data.</text>
</comment>
<evidence type="ECO:0000256" key="6">
    <source>
        <dbReference type="SAM" id="Coils"/>
    </source>
</evidence>
<gene>
    <name evidence="8" type="primary">rmuC</name>
    <name evidence="8" type="ORF">ACFPOC_08975</name>
</gene>
<evidence type="ECO:0000256" key="1">
    <source>
        <dbReference type="ARBA" id="ARBA00003416"/>
    </source>
</evidence>
<organism evidence="8 9">
    <name type="scientific">Rubellimicrobium aerolatum</name>
    <dbReference type="NCBI Taxonomy" id="490979"/>
    <lineage>
        <taxon>Bacteria</taxon>
        <taxon>Pseudomonadati</taxon>
        <taxon>Pseudomonadota</taxon>
        <taxon>Alphaproteobacteria</taxon>
        <taxon>Rhodobacterales</taxon>
        <taxon>Roseobacteraceae</taxon>
        <taxon>Rubellimicrobium</taxon>
    </lineage>
</organism>
<sequence length="552" mass="60322">MPDPILILCGVLLLVAGGLLAALRGAKGEAGRLRAEMDAARAALDDARVAQEVARAQDGARAERMAERDGRLAQALREVEALRGHHREAEARCADAEARCAQAREAAERLESAATRLREDGAEALRQLREDAARVAQQLRDDGMQLAERLRATEAELARLRADHAALAVERDERLASAEREVAALKAIREEMTREFQALAARTLKETGAQVQEVNQQKLAELLAPFREQVGRFETELREVHKHADRDRAVLAEQVRALSAQAQAVSQDAANLARALKGDKQRQGAWGEAQLERYLELMGYRRDVDYEVQGTRTGDEGDRRRPDVILKMPGGKALVIDSKVSLSAYADAIAAETEEERDRCLRLHAKNVRDRVDELAARDYAGMVDGSVDWVLLFMPIEGAVSAAWAQDGEIAAYAMERGVALAYPTSLLMALKTVKHLWNVERRNRNAEAIADRAGKLYDKLGTFIESFTRVGTALDDARKAHDKALGQLTRGAGNLVGQVEKLKGLGARTGRTLGLSHDGEAEDGPEALPAPEEARGSPPPKEARVLPAAE</sequence>
<accession>A0ABW0SCB4</accession>
<evidence type="ECO:0000256" key="2">
    <source>
        <dbReference type="ARBA" id="ARBA00009840"/>
    </source>
</evidence>
<evidence type="ECO:0000256" key="3">
    <source>
        <dbReference type="ARBA" id="ARBA00021840"/>
    </source>
</evidence>
<keyword evidence="5" id="KW-0233">DNA recombination</keyword>
<dbReference type="PANTHER" id="PTHR30563:SF0">
    <property type="entry name" value="DNA RECOMBINATION PROTEIN RMUC"/>
    <property type="match status" value="1"/>
</dbReference>
<dbReference type="InterPro" id="IPR003798">
    <property type="entry name" value="DNA_recombination_RmuC"/>
</dbReference>
<evidence type="ECO:0000313" key="9">
    <source>
        <dbReference type="Proteomes" id="UP001596056"/>
    </source>
</evidence>
<feature type="coiled-coil region" evidence="6">
    <location>
        <begin position="23"/>
        <end position="202"/>
    </location>
</feature>
<dbReference type="RefSeq" id="WP_209840595.1">
    <property type="nucleotide sequence ID" value="NZ_JAGGJP010000008.1"/>
</dbReference>
<comment type="similarity">
    <text evidence="2">Belongs to the RmuC family.</text>
</comment>
<comment type="function">
    <text evidence="1">Involved in DNA recombination.</text>
</comment>
<keyword evidence="9" id="KW-1185">Reference proteome</keyword>
<dbReference type="Pfam" id="PF02646">
    <property type="entry name" value="RmuC"/>
    <property type="match status" value="1"/>
</dbReference>
<keyword evidence="4 6" id="KW-0175">Coiled coil</keyword>
<reference evidence="9" key="1">
    <citation type="journal article" date="2019" name="Int. J. Syst. Evol. Microbiol.">
        <title>The Global Catalogue of Microorganisms (GCM) 10K type strain sequencing project: providing services to taxonomists for standard genome sequencing and annotation.</title>
        <authorList>
            <consortium name="The Broad Institute Genomics Platform"/>
            <consortium name="The Broad Institute Genome Sequencing Center for Infectious Disease"/>
            <person name="Wu L."/>
            <person name="Ma J."/>
        </authorList>
    </citation>
    <scope>NUCLEOTIDE SEQUENCE [LARGE SCALE GENOMIC DNA]</scope>
    <source>
        <strain evidence="9">KACC 11588</strain>
    </source>
</reference>
<dbReference type="Proteomes" id="UP001596056">
    <property type="component" value="Unassembled WGS sequence"/>
</dbReference>
<protein>
    <recommendedName>
        <fullName evidence="3">DNA recombination protein RmuC homolog</fullName>
    </recommendedName>
</protein>
<proteinExistence type="inferred from homology"/>
<evidence type="ECO:0000256" key="5">
    <source>
        <dbReference type="ARBA" id="ARBA00023172"/>
    </source>
</evidence>
<dbReference type="PANTHER" id="PTHR30563">
    <property type="entry name" value="DNA RECOMBINATION PROTEIN RMUC"/>
    <property type="match status" value="1"/>
</dbReference>
<evidence type="ECO:0000313" key="8">
    <source>
        <dbReference type="EMBL" id="MFC5566551.1"/>
    </source>
</evidence>
<feature type="region of interest" description="Disordered" evidence="7">
    <location>
        <begin position="510"/>
        <end position="552"/>
    </location>
</feature>
<dbReference type="EMBL" id="JBHSNA010000006">
    <property type="protein sequence ID" value="MFC5566551.1"/>
    <property type="molecule type" value="Genomic_DNA"/>
</dbReference>
<evidence type="ECO:0000256" key="4">
    <source>
        <dbReference type="ARBA" id="ARBA00023054"/>
    </source>
</evidence>
<name>A0ABW0SCB4_9RHOB</name>